<dbReference type="GO" id="GO:0003677">
    <property type="term" value="F:DNA binding"/>
    <property type="evidence" value="ECO:0007669"/>
    <property type="project" value="InterPro"/>
</dbReference>
<dbReference type="Pfam" id="PF03400">
    <property type="entry name" value="DDE_Tnp_IS1"/>
    <property type="match status" value="1"/>
</dbReference>
<dbReference type="AlphaFoldDB" id="A0AA93APL8"/>
<dbReference type="GO" id="GO:0006313">
    <property type="term" value="P:DNA transposition"/>
    <property type="evidence" value="ECO:0007669"/>
    <property type="project" value="InterPro"/>
</dbReference>
<dbReference type="Proteomes" id="UP000256540">
    <property type="component" value="Unassembled WGS sequence"/>
</dbReference>
<organism evidence="1 2">
    <name type="scientific">Pectobacterium aquaticum</name>
    <dbReference type="NCBI Taxonomy" id="2204145"/>
    <lineage>
        <taxon>Bacteria</taxon>
        <taxon>Pseudomonadati</taxon>
        <taxon>Pseudomonadota</taxon>
        <taxon>Gammaproteobacteria</taxon>
        <taxon>Enterobacterales</taxon>
        <taxon>Pectobacteriaceae</taxon>
        <taxon>Pectobacterium</taxon>
    </lineage>
</organism>
<evidence type="ECO:0000313" key="2">
    <source>
        <dbReference type="Proteomes" id="UP000256540"/>
    </source>
</evidence>
<dbReference type="GO" id="GO:0004803">
    <property type="term" value="F:transposase activity"/>
    <property type="evidence" value="ECO:0007669"/>
    <property type="project" value="InterPro"/>
</dbReference>
<dbReference type="EMBL" id="QHJS02000008">
    <property type="protein sequence ID" value="RRO24226.1"/>
    <property type="molecule type" value="Genomic_DNA"/>
</dbReference>
<reference evidence="1 2" key="1">
    <citation type="submission" date="2018-11" db="EMBL/GenBank/DDBJ databases">
        <title>Draft genome sequences of proposed Pectobacterium aquaticum sp. nov. isolated in France from fresh water.</title>
        <authorList>
            <person name="Pedron J."/>
            <person name="Barny M.A."/>
        </authorList>
    </citation>
    <scope>NUCLEOTIDE SEQUENCE [LARGE SCALE GENOMIC DNA]</scope>
    <source>
        <strain evidence="1 2">A127-S21-F16</strain>
    </source>
</reference>
<name>A0AA93APL8_9GAMM</name>
<dbReference type="InterPro" id="IPR005063">
    <property type="entry name" value="Transposase_27"/>
</dbReference>
<proteinExistence type="predicted"/>
<protein>
    <recommendedName>
        <fullName evidence="3">Transposase</fullName>
    </recommendedName>
</protein>
<sequence>MSNALELQWSQPMTYTALSFEERWGFCWSTNCCSERSRKQLLPLSKKELSHVKKLAPKRITSSPVAHADVALIGELDEQWSFVGSKARQHGL</sequence>
<evidence type="ECO:0008006" key="3">
    <source>
        <dbReference type="Google" id="ProtNLM"/>
    </source>
</evidence>
<gene>
    <name evidence="1" type="ORF">DMB84_002400</name>
</gene>
<accession>A0AA93APL8</accession>
<comment type="caution">
    <text evidence="1">The sequence shown here is derived from an EMBL/GenBank/DDBJ whole genome shotgun (WGS) entry which is preliminary data.</text>
</comment>
<evidence type="ECO:0000313" key="1">
    <source>
        <dbReference type="EMBL" id="RRO24226.1"/>
    </source>
</evidence>